<dbReference type="Pfam" id="PF21938">
    <property type="entry name" value="CAP_N"/>
    <property type="match status" value="1"/>
</dbReference>
<feature type="region of interest" description="Disordered" evidence="5">
    <location>
        <begin position="45"/>
        <end position="88"/>
    </location>
</feature>
<dbReference type="InterPro" id="IPR006599">
    <property type="entry name" value="CARP_motif"/>
</dbReference>
<dbReference type="SMART" id="SM00673">
    <property type="entry name" value="CARP"/>
    <property type="match status" value="2"/>
</dbReference>
<feature type="compositionally biased region" description="Pro residues" evidence="5">
    <location>
        <begin position="280"/>
        <end position="315"/>
    </location>
</feature>
<dbReference type="InterPro" id="IPR013992">
    <property type="entry name" value="Adenylate_cyclase-assoc_CAP_N"/>
</dbReference>
<dbReference type="PANTHER" id="PTHR10652:SF0">
    <property type="entry name" value="ADENYLYL CYCLASE-ASSOCIATED PROTEIN"/>
    <property type="match status" value="1"/>
</dbReference>
<evidence type="ECO:0000256" key="1">
    <source>
        <dbReference type="ARBA" id="ARBA00007659"/>
    </source>
</evidence>
<evidence type="ECO:0000313" key="8">
    <source>
        <dbReference type="Proteomes" id="UP000803884"/>
    </source>
</evidence>
<dbReference type="EMBL" id="JAAQHG020000017">
    <property type="protein sequence ID" value="KAL1585786.1"/>
    <property type="molecule type" value="Genomic_DNA"/>
</dbReference>
<dbReference type="InterPro" id="IPR018106">
    <property type="entry name" value="CAP_CS_N"/>
</dbReference>
<gene>
    <name evidence="7" type="ORF">WHR41_05014</name>
</gene>
<dbReference type="InterPro" id="IPR013912">
    <property type="entry name" value="Adenylate_cyclase-assoc_CAP_C"/>
</dbReference>
<feature type="compositionally biased region" description="Polar residues" evidence="5">
    <location>
        <begin position="384"/>
        <end position="393"/>
    </location>
</feature>
<reference evidence="7 8" key="1">
    <citation type="journal article" date="2020" name="Microbiol. Resour. Announc.">
        <title>Draft Genome Sequence of a Cladosporium Species Isolated from the Mesophotic Ascidian Didemnum maculosum.</title>
        <authorList>
            <person name="Gioti A."/>
            <person name="Siaperas R."/>
            <person name="Nikolaivits E."/>
            <person name="Le Goff G."/>
            <person name="Ouazzani J."/>
            <person name="Kotoulas G."/>
            <person name="Topakas E."/>
        </authorList>
    </citation>
    <scope>NUCLEOTIDE SEQUENCE [LARGE SCALE GENOMIC DNA]</scope>
    <source>
        <strain evidence="7 8">TM138-S3</strain>
    </source>
</reference>
<dbReference type="AlphaFoldDB" id="A0AB34KQ43"/>
<feature type="compositionally biased region" description="Polar residues" evidence="5">
    <location>
        <begin position="360"/>
        <end position="369"/>
    </location>
</feature>
<dbReference type="FunFam" id="2.160.20.70:FF:000008">
    <property type="entry name" value="Adenylyl cyclase-associated protein"/>
    <property type="match status" value="1"/>
</dbReference>
<sequence length="555" mass="59101">MAKNVNYSAGSGPSTPNSNGNNPLTAIIRRLEAATSRLEDIASTSTSFESLDNGKIGQANAPRASAPNLPGTAVAGGSPAEAQKTSAPELPPAIKEMDELIDGDVKKFVEASKGIDPLVEGQAETTAKAFRDQRRFIVTSTKAKKPDMASAGFSELIKDLQQDMGSVGDVRDTNRASQMKDHMAMVGEGIGALQWLIMDGKPADFVGEVIGGAQMYGNRVLKAYKETDQKHVKYVQAYYALLKALQSYIKKHYPTGLTWNNNGVDATQAYREADDNKTPTAPPAPAPGGGAPPPPPPPLPNFDNNPPPPPPPGGAPAPAKGGAGDMDAVFSQLNRGEEVTKGLKKVDKSQMTHKNPALRAQNSGDNISRSRSRGPETKPKPASMRQNSAASTPTKKEGKKELDGNKWLVENFDSPSVPIEVEVSQTQSILISRCKNTTIILKGKANAVSIDNCPRLQILVDTLVSSVDVIKSPNFAIQVTGTLPTVMLDQVDGASIYLGKESLNTEVYTSKSTSVNIVLPPANDEDDSTECPLPEQLRTYIKDGKLVTEIVEHAG</sequence>
<evidence type="ECO:0000256" key="3">
    <source>
        <dbReference type="ARBA" id="ARBA00072052"/>
    </source>
</evidence>
<dbReference type="FunFam" id="1.25.40.330:FF:000001">
    <property type="entry name" value="Adenylyl cyclase-associated protein"/>
    <property type="match status" value="1"/>
</dbReference>
<feature type="region of interest" description="Disordered" evidence="5">
    <location>
        <begin position="272"/>
        <end position="326"/>
    </location>
</feature>
<dbReference type="GO" id="GO:0008179">
    <property type="term" value="F:adenylate cyclase binding"/>
    <property type="evidence" value="ECO:0007669"/>
    <property type="project" value="TreeGrafter"/>
</dbReference>
<comment type="caution">
    <text evidence="7">The sequence shown here is derived from an EMBL/GenBank/DDBJ whole genome shotgun (WGS) entry which is preliminary data.</text>
</comment>
<dbReference type="PROSITE" id="PS01088">
    <property type="entry name" value="CAP_1"/>
    <property type="match status" value="1"/>
</dbReference>
<evidence type="ECO:0000256" key="5">
    <source>
        <dbReference type="SAM" id="MobiDB-lite"/>
    </source>
</evidence>
<dbReference type="SUPFAM" id="SSF69340">
    <property type="entry name" value="C-terminal domain of adenylylcyclase associated protein"/>
    <property type="match status" value="1"/>
</dbReference>
<dbReference type="GeneID" id="96006458"/>
<dbReference type="GO" id="GO:0019933">
    <property type="term" value="P:cAMP-mediated signaling"/>
    <property type="evidence" value="ECO:0007669"/>
    <property type="project" value="TreeGrafter"/>
</dbReference>
<evidence type="ECO:0000313" key="7">
    <source>
        <dbReference type="EMBL" id="KAL1585786.1"/>
    </source>
</evidence>
<dbReference type="Gene3D" id="2.160.20.70">
    <property type="match status" value="1"/>
</dbReference>
<protein>
    <recommendedName>
        <fullName evidence="3 4">Adenylyl cyclase-associated protein</fullName>
    </recommendedName>
</protein>
<comment type="similarity">
    <text evidence="1 4">Belongs to the CAP family.</text>
</comment>
<dbReference type="GO" id="GO:0003779">
    <property type="term" value="F:actin binding"/>
    <property type="evidence" value="ECO:0007669"/>
    <property type="project" value="InterPro"/>
</dbReference>
<dbReference type="Pfam" id="PF08603">
    <property type="entry name" value="CAP_C"/>
    <property type="match status" value="1"/>
</dbReference>
<comment type="function">
    <text evidence="2">The N-terminal domain binds to adenylyl cyclase, thereby enabling adenylyl cyclase to be activated by upstream regulatory signals, such as Ras. The C-terminal domain is required for normal cellular morphology and growth control.</text>
</comment>
<dbReference type="Gene3D" id="1.25.40.330">
    <property type="entry name" value="Adenylate cyclase-associated CAP, N-terminal domain"/>
    <property type="match status" value="1"/>
</dbReference>
<dbReference type="PANTHER" id="PTHR10652">
    <property type="entry name" value="ADENYLYL CYCLASE-ASSOCIATED PROTEIN"/>
    <property type="match status" value="1"/>
</dbReference>
<dbReference type="PROSITE" id="PS51329">
    <property type="entry name" value="C_CAP_COFACTOR_C"/>
    <property type="match status" value="1"/>
</dbReference>
<dbReference type="InterPro" id="IPR053950">
    <property type="entry name" value="CAP_N"/>
</dbReference>
<accession>A0AB34KQ43</accession>
<dbReference type="InterPro" id="IPR001837">
    <property type="entry name" value="Adenylate_cyclase-assoc_CAP"/>
</dbReference>
<dbReference type="Proteomes" id="UP000803884">
    <property type="component" value="Unassembled WGS sequence"/>
</dbReference>
<keyword evidence="8" id="KW-1185">Reference proteome</keyword>
<dbReference type="GO" id="GO:0005737">
    <property type="term" value="C:cytoplasm"/>
    <property type="evidence" value="ECO:0007669"/>
    <property type="project" value="TreeGrafter"/>
</dbReference>
<feature type="region of interest" description="Disordered" evidence="5">
    <location>
        <begin position="342"/>
        <end position="402"/>
    </location>
</feature>
<feature type="compositionally biased region" description="Low complexity" evidence="5">
    <location>
        <begin position="10"/>
        <end position="23"/>
    </location>
</feature>
<feature type="region of interest" description="Disordered" evidence="5">
    <location>
        <begin position="1"/>
        <end position="24"/>
    </location>
</feature>
<dbReference type="InterPro" id="IPR016098">
    <property type="entry name" value="CAP/MinC_C"/>
</dbReference>
<dbReference type="InterPro" id="IPR036223">
    <property type="entry name" value="CAP_C_sf"/>
</dbReference>
<name>A0AB34KQ43_9PEZI</name>
<dbReference type="InterPro" id="IPR017901">
    <property type="entry name" value="C-CAP_CF_C-like"/>
</dbReference>
<evidence type="ECO:0000256" key="2">
    <source>
        <dbReference type="ARBA" id="ARBA00054756"/>
    </source>
</evidence>
<dbReference type="RefSeq" id="XP_069228892.1">
    <property type="nucleotide sequence ID" value="XM_069373620.1"/>
</dbReference>
<evidence type="ECO:0000259" key="6">
    <source>
        <dbReference type="PROSITE" id="PS51329"/>
    </source>
</evidence>
<dbReference type="SUPFAM" id="SSF101278">
    <property type="entry name" value="N-terminal domain of adenylylcyclase associated protein, CAP"/>
    <property type="match status" value="1"/>
</dbReference>
<evidence type="ECO:0000256" key="4">
    <source>
        <dbReference type="RuleBase" id="RU000647"/>
    </source>
</evidence>
<feature type="domain" description="C-CAP/cofactor C-like" evidence="6">
    <location>
        <begin position="393"/>
        <end position="535"/>
    </location>
</feature>
<proteinExistence type="inferred from homology"/>
<organism evidence="7 8">
    <name type="scientific">Cladosporium halotolerans</name>
    <dbReference type="NCBI Taxonomy" id="1052096"/>
    <lineage>
        <taxon>Eukaryota</taxon>
        <taxon>Fungi</taxon>
        <taxon>Dikarya</taxon>
        <taxon>Ascomycota</taxon>
        <taxon>Pezizomycotina</taxon>
        <taxon>Dothideomycetes</taxon>
        <taxon>Dothideomycetidae</taxon>
        <taxon>Cladosporiales</taxon>
        <taxon>Cladosporiaceae</taxon>
        <taxon>Cladosporium</taxon>
    </lineage>
</organism>
<dbReference type="Pfam" id="PF01213">
    <property type="entry name" value="CAP_N-CM"/>
    <property type="match status" value="1"/>
</dbReference>
<dbReference type="GO" id="GO:0007015">
    <property type="term" value="P:actin filament organization"/>
    <property type="evidence" value="ECO:0007669"/>
    <property type="project" value="TreeGrafter"/>
</dbReference>
<dbReference type="InterPro" id="IPR036222">
    <property type="entry name" value="CAP_N_sf"/>
</dbReference>